<accession>A0ABM8W0R0</accession>
<evidence type="ECO:0000256" key="1">
    <source>
        <dbReference type="SAM" id="MobiDB-lite"/>
    </source>
</evidence>
<evidence type="ECO:0000313" key="2">
    <source>
        <dbReference type="EMBL" id="CAG8495244.1"/>
    </source>
</evidence>
<sequence>MSDGGMGAWRLLTPDLQYIALERLLEKTIQATMEKVVNDIKKSVQATQNIDENKYWPKEKINKPRDQFEYDEVVATRTFILRVAKREGWGASEIRDSSDEDPMDVYFQDKLASARQLAKNKRPKVGSSIGSPVLVLTGLLVGFVQSGLPPNLLPLQPVQSGFMQNMPQAYSNTVPNQNLYQQSYGSQGSSRPYGYNRFSRQGAQGSSRTTTSRRDHYSGTIRTERTMQKSGLETISGENRMGEVLIKRANDLAYCMINRSYRKRLVKAQQLFERFCSWMKESACPANIDTVKAFLGWLELAGMSAQVYEYLGAIVPDVGYICRTL</sequence>
<feature type="compositionally biased region" description="Low complexity" evidence="1">
    <location>
        <begin position="180"/>
        <end position="195"/>
    </location>
</feature>
<name>A0ABM8W0R0_GIGMA</name>
<reference evidence="2 3" key="1">
    <citation type="submission" date="2021-06" db="EMBL/GenBank/DDBJ databases">
        <authorList>
            <person name="Kallberg Y."/>
            <person name="Tangrot J."/>
            <person name="Rosling A."/>
        </authorList>
    </citation>
    <scope>NUCLEOTIDE SEQUENCE [LARGE SCALE GENOMIC DNA]</scope>
    <source>
        <strain evidence="2 3">120-4 pot B 10/14</strain>
    </source>
</reference>
<keyword evidence="3" id="KW-1185">Reference proteome</keyword>
<feature type="compositionally biased region" description="Polar residues" evidence="1">
    <location>
        <begin position="198"/>
        <end position="210"/>
    </location>
</feature>
<organism evidence="2 3">
    <name type="scientific">Gigaspora margarita</name>
    <dbReference type="NCBI Taxonomy" id="4874"/>
    <lineage>
        <taxon>Eukaryota</taxon>
        <taxon>Fungi</taxon>
        <taxon>Fungi incertae sedis</taxon>
        <taxon>Mucoromycota</taxon>
        <taxon>Glomeromycotina</taxon>
        <taxon>Glomeromycetes</taxon>
        <taxon>Diversisporales</taxon>
        <taxon>Gigasporaceae</taxon>
        <taxon>Gigaspora</taxon>
    </lineage>
</organism>
<evidence type="ECO:0000313" key="3">
    <source>
        <dbReference type="Proteomes" id="UP000789901"/>
    </source>
</evidence>
<dbReference type="EMBL" id="CAJVQB010000552">
    <property type="protein sequence ID" value="CAG8495244.1"/>
    <property type="molecule type" value="Genomic_DNA"/>
</dbReference>
<comment type="caution">
    <text evidence="2">The sequence shown here is derived from an EMBL/GenBank/DDBJ whole genome shotgun (WGS) entry which is preliminary data.</text>
</comment>
<dbReference type="Proteomes" id="UP000789901">
    <property type="component" value="Unassembled WGS sequence"/>
</dbReference>
<proteinExistence type="predicted"/>
<gene>
    <name evidence="2" type="ORF">GMARGA_LOCUS1923</name>
</gene>
<feature type="region of interest" description="Disordered" evidence="1">
    <location>
        <begin position="179"/>
        <end position="219"/>
    </location>
</feature>
<protein>
    <submittedName>
        <fullName evidence="2">16920_t:CDS:1</fullName>
    </submittedName>
</protein>